<evidence type="ECO:0000313" key="5">
    <source>
        <dbReference type="Proteomes" id="UP000249082"/>
    </source>
</evidence>
<keyword evidence="1 2" id="KW-0597">Phosphoprotein</keyword>
<dbReference type="AlphaFoldDB" id="A0A2W5QB34"/>
<evidence type="ECO:0000313" key="4">
    <source>
        <dbReference type="EMBL" id="PZQ51963.1"/>
    </source>
</evidence>
<dbReference type="InterPro" id="IPR011006">
    <property type="entry name" value="CheY-like_superfamily"/>
</dbReference>
<name>A0A2W5QB34_9SPHN</name>
<sequence>MRDDQARVLVLDDFSAIVEELLTLMSLHGIPGIGAANLTEAVEMLERHPAVSVVACDLRLDRESGLDIVARVRQNPALSARRFEYVFITGDQMRQDLVEGTSHYTFLTKPVQPQALIGTISRMLANGVGA</sequence>
<evidence type="ECO:0000259" key="3">
    <source>
        <dbReference type="PROSITE" id="PS50110"/>
    </source>
</evidence>
<dbReference type="PANTHER" id="PTHR44591">
    <property type="entry name" value="STRESS RESPONSE REGULATOR PROTEIN 1"/>
    <property type="match status" value="1"/>
</dbReference>
<dbReference type="Proteomes" id="UP000249082">
    <property type="component" value="Unassembled WGS sequence"/>
</dbReference>
<dbReference type="Gene3D" id="3.40.50.2300">
    <property type="match status" value="1"/>
</dbReference>
<dbReference type="SMART" id="SM00448">
    <property type="entry name" value="REC"/>
    <property type="match status" value="1"/>
</dbReference>
<protein>
    <submittedName>
        <fullName evidence="4">Response regulator</fullName>
    </submittedName>
</protein>
<accession>A0A2W5QB34</accession>
<proteinExistence type="predicted"/>
<dbReference type="SUPFAM" id="SSF52172">
    <property type="entry name" value="CheY-like"/>
    <property type="match status" value="1"/>
</dbReference>
<gene>
    <name evidence="4" type="ORF">DI555_19965</name>
</gene>
<dbReference type="PANTHER" id="PTHR44591:SF18">
    <property type="entry name" value="REGULATORY PROTEIN"/>
    <property type="match status" value="1"/>
</dbReference>
<evidence type="ECO:0000256" key="1">
    <source>
        <dbReference type="ARBA" id="ARBA00022553"/>
    </source>
</evidence>
<comment type="caution">
    <text evidence="4">The sequence shown here is derived from an EMBL/GenBank/DDBJ whole genome shotgun (WGS) entry which is preliminary data.</text>
</comment>
<evidence type="ECO:0000256" key="2">
    <source>
        <dbReference type="PROSITE-ProRule" id="PRU00169"/>
    </source>
</evidence>
<dbReference type="PROSITE" id="PS50110">
    <property type="entry name" value="RESPONSE_REGULATORY"/>
    <property type="match status" value="1"/>
</dbReference>
<dbReference type="GO" id="GO:0000160">
    <property type="term" value="P:phosphorelay signal transduction system"/>
    <property type="evidence" value="ECO:0007669"/>
    <property type="project" value="InterPro"/>
</dbReference>
<dbReference type="InterPro" id="IPR050595">
    <property type="entry name" value="Bact_response_regulator"/>
</dbReference>
<feature type="domain" description="Response regulatory" evidence="3">
    <location>
        <begin position="7"/>
        <end position="124"/>
    </location>
</feature>
<reference evidence="4 5" key="1">
    <citation type="submission" date="2017-08" db="EMBL/GenBank/DDBJ databases">
        <title>Infants hospitalized years apart are colonized by the same room-sourced microbial strains.</title>
        <authorList>
            <person name="Brooks B."/>
            <person name="Olm M.R."/>
            <person name="Firek B.A."/>
            <person name="Baker R."/>
            <person name="Thomas B.C."/>
            <person name="Morowitz M.J."/>
            <person name="Banfield J.F."/>
        </authorList>
    </citation>
    <scope>NUCLEOTIDE SEQUENCE [LARGE SCALE GENOMIC DNA]</scope>
    <source>
        <strain evidence="4">S2_005_002_R2_33</strain>
    </source>
</reference>
<dbReference type="InterPro" id="IPR001789">
    <property type="entry name" value="Sig_transdc_resp-reg_receiver"/>
</dbReference>
<organism evidence="4 5">
    <name type="scientific">Novosphingobium pentaromativorans</name>
    <dbReference type="NCBI Taxonomy" id="205844"/>
    <lineage>
        <taxon>Bacteria</taxon>
        <taxon>Pseudomonadati</taxon>
        <taxon>Pseudomonadota</taxon>
        <taxon>Alphaproteobacteria</taxon>
        <taxon>Sphingomonadales</taxon>
        <taxon>Sphingomonadaceae</taxon>
        <taxon>Novosphingobium</taxon>
    </lineage>
</organism>
<feature type="modified residue" description="4-aspartylphosphate" evidence="2">
    <location>
        <position position="57"/>
    </location>
</feature>
<dbReference type="EMBL" id="QFPX01000022">
    <property type="protein sequence ID" value="PZQ51963.1"/>
    <property type="molecule type" value="Genomic_DNA"/>
</dbReference>
<dbReference type="Pfam" id="PF00072">
    <property type="entry name" value="Response_reg"/>
    <property type="match status" value="1"/>
</dbReference>